<protein>
    <recommendedName>
        <fullName evidence="8">CysZ protein</fullName>
    </recommendedName>
</protein>
<organism evidence="6 7">
    <name type="scientific">Pontixanthobacter gangjinensis</name>
    <dbReference type="NCBI Taxonomy" id="1028742"/>
    <lineage>
        <taxon>Bacteria</taxon>
        <taxon>Pseudomonadati</taxon>
        <taxon>Pseudomonadota</taxon>
        <taxon>Alphaproteobacteria</taxon>
        <taxon>Sphingomonadales</taxon>
        <taxon>Erythrobacteraceae</taxon>
        <taxon>Pontixanthobacter</taxon>
    </lineage>
</organism>
<evidence type="ECO:0000256" key="3">
    <source>
        <dbReference type="ARBA" id="ARBA00022989"/>
    </source>
</evidence>
<gene>
    <name evidence="6" type="ORF">GRI36_02565</name>
</gene>
<keyword evidence="3 5" id="KW-1133">Transmembrane helix</keyword>
<feature type="transmembrane region" description="Helical" evidence="5">
    <location>
        <begin position="28"/>
        <end position="46"/>
    </location>
</feature>
<dbReference type="Pfam" id="PF07264">
    <property type="entry name" value="EI24"/>
    <property type="match status" value="1"/>
</dbReference>
<evidence type="ECO:0000256" key="1">
    <source>
        <dbReference type="ARBA" id="ARBA00004141"/>
    </source>
</evidence>
<feature type="transmembrane region" description="Helical" evidence="5">
    <location>
        <begin position="61"/>
        <end position="86"/>
    </location>
</feature>
<dbReference type="AlphaFoldDB" id="A0A6I4SJZ3"/>
<keyword evidence="7" id="KW-1185">Reference proteome</keyword>
<evidence type="ECO:0000256" key="2">
    <source>
        <dbReference type="ARBA" id="ARBA00022692"/>
    </source>
</evidence>
<comment type="subcellular location">
    <subcellularLocation>
        <location evidence="1">Membrane</location>
        <topology evidence="1">Multi-pass membrane protein</topology>
    </subcellularLocation>
</comment>
<evidence type="ECO:0008006" key="8">
    <source>
        <dbReference type="Google" id="ProtNLM"/>
    </source>
</evidence>
<dbReference type="OrthoDB" id="5421146at2"/>
<name>A0A6I4SJZ3_9SPHN</name>
<feature type="transmembrane region" description="Helical" evidence="5">
    <location>
        <begin position="189"/>
        <end position="214"/>
    </location>
</feature>
<dbReference type="Proteomes" id="UP000468943">
    <property type="component" value="Unassembled WGS sequence"/>
</dbReference>
<evidence type="ECO:0000256" key="4">
    <source>
        <dbReference type="ARBA" id="ARBA00023136"/>
    </source>
</evidence>
<keyword evidence="4 5" id="KW-0472">Membrane</keyword>
<dbReference type="EMBL" id="WTYS01000001">
    <property type="protein sequence ID" value="MXO55758.1"/>
    <property type="molecule type" value="Genomic_DNA"/>
</dbReference>
<dbReference type="InterPro" id="IPR059112">
    <property type="entry name" value="CysZ/EI24"/>
</dbReference>
<evidence type="ECO:0000313" key="6">
    <source>
        <dbReference type="EMBL" id="MXO55758.1"/>
    </source>
</evidence>
<accession>A0A6I4SJZ3</accession>
<dbReference type="RefSeq" id="WP_160597042.1">
    <property type="nucleotide sequence ID" value="NZ_WTYS01000001.1"/>
</dbReference>
<keyword evidence="2 5" id="KW-0812">Transmembrane</keyword>
<proteinExistence type="predicted"/>
<evidence type="ECO:0000313" key="7">
    <source>
        <dbReference type="Proteomes" id="UP000468943"/>
    </source>
</evidence>
<reference evidence="6 7" key="1">
    <citation type="submission" date="2019-12" db="EMBL/GenBank/DDBJ databases">
        <title>Genomic-based taxomic classification of the family Erythrobacteraceae.</title>
        <authorList>
            <person name="Xu L."/>
        </authorList>
    </citation>
    <scope>NUCLEOTIDE SEQUENCE [LARGE SCALE GENOMIC DNA]</scope>
    <source>
        <strain evidence="6 7">JCM 17802</strain>
    </source>
</reference>
<comment type="caution">
    <text evidence="6">The sequence shown here is derived from an EMBL/GenBank/DDBJ whole genome shotgun (WGS) entry which is preliminary data.</text>
</comment>
<evidence type="ECO:0000256" key="5">
    <source>
        <dbReference type="SAM" id="Phobius"/>
    </source>
</evidence>
<feature type="transmembrane region" description="Helical" evidence="5">
    <location>
        <begin position="129"/>
        <end position="156"/>
    </location>
</feature>
<sequence length="229" mass="24900">MKNIPTALTLALAQLTDPRIIRVLSKTILVTLAIFAGAGFALWLALDRYLVGWIGESSEELGAIVAIVVVLLGGWLLFRIVALAVLQFFADKVIMAVEARHYPDLVQHARSIPWREELANSARGVVRTLLANGAALIVAIPLFFTAIGPAIVFWAVNGWLLGRELQDMVWLRHRASAQDTQPLSLATRFLFGGIIAALLAVPFLNLLAPIIGAAGATHLVHRRHGNRNV</sequence>